<dbReference type="OrthoDB" id="3335429at2759"/>
<organism evidence="1 2">
    <name type="scientific">Hebeloma cylindrosporum</name>
    <dbReference type="NCBI Taxonomy" id="76867"/>
    <lineage>
        <taxon>Eukaryota</taxon>
        <taxon>Fungi</taxon>
        <taxon>Dikarya</taxon>
        <taxon>Basidiomycota</taxon>
        <taxon>Agaricomycotina</taxon>
        <taxon>Agaricomycetes</taxon>
        <taxon>Agaricomycetidae</taxon>
        <taxon>Agaricales</taxon>
        <taxon>Agaricineae</taxon>
        <taxon>Hymenogastraceae</taxon>
        <taxon>Hebeloma</taxon>
    </lineage>
</organism>
<dbReference type="Proteomes" id="UP000053424">
    <property type="component" value="Unassembled WGS sequence"/>
</dbReference>
<protein>
    <submittedName>
        <fullName evidence="1">Uncharacterized protein</fullName>
    </submittedName>
</protein>
<evidence type="ECO:0000313" key="1">
    <source>
        <dbReference type="EMBL" id="KIM48397.1"/>
    </source>
</evidence>
<keyword evidence="2" id="KW-1185">Reference proteome</keyword>
<dbReference type="AlphaFoldDB" id="A0A0C2Z5A9"/>
<gene>
    <name evidence="1" type="ORF">M413DRAFT_440120</name>
</gene>
<evidence type="ECO:0000313" key="2">
    <source>
        <dbReference type="Proteomes" id="UP000053424"/>
    </source>
</evidence>
<proteinExistence type="predicted"/>
<accession>A0A0C2Z5A9</accession>
<dbReference type="EMBL" id="KN831769">
    <property type="protein sequence ID" value="KIM48397.1"/>
    <property type="molecule type" value="Genomic_DNA"/>
</dbReference>
<sequence>MFASCEPGTWEGEDDLELHEKSGELIALLRLLHDPPAPPIQLPAETKLQPVLYDPSTVIPLPLLLSLLFRLADKFALVDSVTSALRVHLLAHAPAHPLEVYGYATLHEMEWEASAASQYVLPMASYRFEEIKAIPGVVAYHKLIRLQDFRVKALRDLLLGEDIFPHGYGECTSHREKTIAGWDRQRKALMGRIETGENCCSCVFSFK</sequence>
<dbReference type="STRING" id="686832.A0A0C2Z5A9"/>
<reference evidence="1 2" key="1">
    <citation type="submission" date="2014-04" db="EMBL/GenBank/DDBJ databases">
        <authorList>
            <consortium name="DOE Joint Genome Institute"/>
            <person name="Kuo A."/>
            <person name="Gay G."/>
            <person name="Dore J."/>
            <person name="Kohler A."/>
            <person name="Nagy L.G."/>
            <person name="Floudas D."/>
            <person name="Copeland A."/>
            <person name="Barry K.W."/>
            <person name="Cichocki N."/>
            <person name="Veneault-Fourrey C."/>
            <person name="LaButti K."/>
            <person name="Lindquist E.A."/>
            <person name="Lipzen A."/>
            <person name="Lundell T."/>
            <person name="Morin E."/>
            <person name="Murat C."/>
            <person name="Sun H."/>
            <person name="Tunlid A."/>
            <person name="Henrissat B."/>
            <person name="Grigoriev I.V."/>
            <person name="Hibbett D.S."/>
            <person name="Martin F."/>
            <person name="Nordberg H.P."/>
            <person name="Cantor M.N."/>
            <person name="Hua S.X."/>
        </authorList>
    </citation>
    <scope>NUCLEOTIDE SEQUENCE [LARGE SCALE GENOMIC DNA]</scope>
    <source>
        <strain evidence="2">h7</strain>
    </source>
</reference>
<name>A0A0C2Z5A9_HEBCY</name>
<reference evidence="2" key="2">
    <citation type="submission" date="2015-01" db="EMBL/GenBank/DDBJ databases">
        <title>Evolutionary Origins and Diversification of the Mycorrhizal Mutualists.</title>
        <authorList>
            <consortium name="DOE Joint Genome Institute"/>
            <consortium name="Mycorrhizal Genomics Consortium"/>
            <person name="Kohler A."/>
            <person name="Kuo A."/>
            <person name="Nagy L.G."/>
            <person name="Floudas D."/>
            <person name="Copeland A."/>
            <person name="Barry K.W."/>
            <person name="Cichocki N."/>
            <person name="Veneault-Fourrey C."/>
            <person name="LaButti K."/>
            <person name="Lindquist E.A."/>
            <person name="Lipzen A."/>
            <person name="Lundell T."/>
            <person name="Morin E."/>
            <person name="Murat C."/>
            <person name="Riley R."/>
            <person name="Ohm R."/>
            <person name="Sun H."/>
            <person name="Tunlid A."/>
            <person name="Henrissat B."/>
            <person name="Grigoriev I.V."/>
            <person name="Hibbett D.S."/>
            <person name="Martin F."/>
        </authorList>
    </citation>
    <scope>NUCLEOTIDE SEQUENCE [LARGE SCALE GENOMIC DNA]</scope>
    <source>
        <strain evidence="2">h7</strain>
    </source>
</reference>
<dbReference type="HOGENOM" id="CLU_084530_0_0_1"/>